<dbReference type="OrthoDB" id="3613228at2"/>
<dbReference type="Proteomes" id="UP000183015">
    <property type="component" value="Unassembled WGS sequence"/>
</dbReference>
<dbReference type="EMBL" id="FOAZ01000001">
    <property type="protein sequence ID" value="SEK36174.1"/>
    <property type="molecule type" value="Genomic_DNA"/>
</dbReference>
<dbReference type="RefSeq" id="WP_052439517.1">
    <property type="nucleotide sequence ID" value="NZ_BBPN01000064.1"/>
</dbReference>
<proteinExistence type="predicted"/>
<organism evidence="2 3">
    <name type="scientific">Streptacidiphilus jiangxiensis</name>
    <dbReference type="NCBI Taxonomy" id="235985"/>
    <lineage>
        <taxon>Bacteria</taxon>
        <taxon>Bacillati</taxon>
        <taxon>Actinomycetota</taxon>
        <taxon>Actinomycetes</taxon>
        <taxon>Kitasatosporales</taxon>
        <taxon>Streptomycetaceae</taxon>
        <taxon>Streptacidiphilus</taxon>
    </lineage>
</organism>
<evidence type="ECO:0000313" key="2">
    <source>
        <dbReference type="EMBL" id="SEK36174.1"/>
    </source>
</evidence>
<evidence type="ECO:0000313" key="3">
    <source>
        <dbReference type="Proteomes" id="UP000183015"/>
    </source>
</evidence>
<gene>
    <name evidence="2" type="ORF">SAMN05414137_101648</name>
</gene>
<reference evidence="3" key="1">
    <citation type="submission" date="2016-10" db="EMBL/GenBank/DDBJ databases">
        <authorList>
            <person name="Varghese N."/>
        </authorList>
    </citation>
    <scope>NUCLEOTIDE SEQUENCE [LARGE SCALE GENOMIC DNA]</scope>
    <source>
        <strain evidence="3">DSM 45096 / BCRC 16803 / CGMCC 4.1857 / CIP 109030 / JCM 12277 / KCTC 19219 / NBRC 100920 / 33214</strain>
    </source>
</reference>
<keyword evidence="1" id="KW-0472">Membrane</keyword>
<dbReference type="AlphaFoldDB" id="A0A1H7GDR2"/>
<keyword evidence="3" id="KW-1185">Reference proteome</keyword>
<protein>
    <submittedName>
        <fullName evidence="2">Uncharacterized protein</fullName>
    </submittedName>
</protein>
<dbReference type="eggNOG" id="ENOG50301BS">
    <property type="taxonomic scope" value="Bacteria"/>
</dbReference>
<name>A0A1H7GDR2_STRJI</name>
<sequence length="195" mass="21031">MFWIGVVLWCLVGGELGAMAHGATQLDSGSGVVEFVLGINLAPWTAIVAAALLKAGSRRRAGLDAKGPTERTLARVESSRAVSEGPDHLLRLDLTVAPEGRPAYRVDAHARVNVMDLARWEAGRTVVVDHYTEHPWRVTPQVNPDGAWADRAEAARIDSAPEASRQSEPPATRGSLRAYWLLPLLVGAAAYLLLR</sequence>
<feature type="transmembrane region" description="Helical" evidence="1">
    <location>
        <begin position="32"/>
        <end position="53"/>
    </location>
</feature>
<accession>A0A1H7GDR2</accession>
<dbReference type="STRING" id="235985.SAMN05414137_101648"/>
<feature type="transmembrane region" description="Helical" evidence="1">
    <location>
        <begin position="176"/>
        <end position="194"/>
    </location>
</feature>
<evidence type="ECO:0000256" key="1">
    <source>
        <dbReference type="SAM" id="Phobius"/>
    </source>
</evidence>
<keyword evidence="1" id="KW-1133">Transmembrane helix</keyword>
<keyword evidence="1" id="KW-0812">Transmembrane</keyword>